<evidence type="ECO:0008006" key="6">
    <source>
        <dbReference type="Google" id="ProtNLM"/>
    </source>
</evidence>
<sequence length="205" mass="22544">MPPVLLVLEKRAWDGHLDGRAERLKELWEKAGRAVDVHTLATNIGDVDQLRGTLAEVEPLGPLGCVFYNAAGIQPSEVLTTPVEEIEEDFETTTLALYVTAQWAMPLLKNSGEASPSFIVTSSLLPEQPLPFVLSSSAVKASQQNVLQSLRAAFGQEIHIGLVKVGDMMSLEEKNLNPARIAEETIGFYDRPVVRWDDDIVLHQS</sequence>
<dbReference type="Proteomes" id="UP000016933">
    <property type="component" value="Unassembled WGS sequence"/>
</dbReference>
<evidence type="ECO:0000256" key="3">
    <source>
        <dbReference type="ARBA" id="ARBA00023002"/>
    </source>
</evidence>
<dbReference type="OrthoDB" id="5336600at2759"/>
<name>N1PEM6_DOTSN</name>
<dbReference type="Pfam" id="PF00106">
    <property type="entry name" value="adh_short"/>
    <property type="match status" value="1"/>
</dbReference>
<organism evidence="4 5">
    <name type="scientific">Dothistroma septosporum (strain NZE10 / CBS 128990)</name>
    <name type="common">Red band needle blight fungus</name>
    <name type="synonym">Mycosphaerella pini</name>
    <dbReference type="NCBI Taxonomy" id="675120"/>
    <lineage>
        <taxon>Eukaryota</taxon>
        <taxon>Fungi</taxon>
        <taxon>Dikarya</taxon>
        <taxon>Ascomycota</taxon>
        <taxon>Pezizomycotina</taxon>
        <taxon>Dothideomycetes</taxon>
        <taxon>Dothideomycetidae</taxon>
        <taxon>Mycosphaerellales</taxon>
        <taxon>Mycosphaerellaceae</taxon>
        <taxon>Dothistroma</taxon>
    </lineage>
</organism>
<dbReference type="STRING" id="675120.N1PEM6"/>
<reference evidence="4 5" key="2">
    <citation type="journal article" date="2012" name="PLoS Pathog.">
        <title>Diverse lifestyles and strategies of plant pathogenesis encoded in the genomes of eighteen Dothideomycetes fungi.</title>
        <authorList>
            <person name="Ohm R.A."/>
            <person name="Feau N."/>
            <person name="Henrissat B."/>
            <person name="Schoch C.L."/>
            <person name="Horwitz B.A."/>
            <person name="Barry K.W."/>
            <person name="Condon B.J."/>
            <person name="Copeland A.C."/>
            <person name="Dhillon B."/>
            <person name="Glaser F."/>
            <person name="Hesse C.N."/>
            <person name="Kosti I."/>
            <person name="LaButti K."/>
            <person name="Lindquist E.A."/>
            <person name="Lucas S."/>
            <person name="Salamov A.A."/>
            <person name="Bradshaw R.E."/>
            <person name="Ciuffetti L."/>
            <person name="Hamelin R.C."/>
            <person name="Kema G.H.J."/>
            <person name="Lawrence C."/>
            <person name="Scott J.A."/>
            <person name="Spatafora J.W."/>
            <person name="Turgeon B.G."/>
            <person name="de Wit P.J.G.M."/>
            <person name="Zhong S."/>
            <person name="Goodwin S.B."/>
            <person name="Grigoriev I.V."/>
        </authorList>
    </citation>
    <scope>NUCLEOTIDE SEQUENCE [LARGE SCALE GENOMIC DNA]</scope>
    <source>
        <strain evidence="5">NZE10 / CBS 128990</strain>
    </source>
</reference>
<dbReference type="PANTHER" id="PTHR43669">
    <property type="entry name" value="5-KETO-D-GLUCONATE 5-REDUCTASE"/>
    <property type="match status" value="1"/>
</dbReference>
<accession>N1PEM6</accession>
<reference evidence="5" key="1">
    <citation type="journal article" date="2012" name="PLoS Genet.">
        <title>The genomes of the fungal plant pathogens Cladosporium fulvum and Dothistroma septosporum reveal adaptation to different hosts and lifestyles but also signatures of common ancestry.</title>
        <authorList>
            <person name="de Wit P.J.G.M."/>
            <person name="van der Burgt A."/>
            <person name="Oekmen B."/>
            <person name="Stergiopoulos I."/>
            <person name="Abd-Elsalam K.A."/>
            <person name="Aerts A.L."/>
            <person name="Bahkali A.H."/>
            <person name="Beenen H.G."/>
            <person name="Chettri P."/>
            <person name="Cox M.P."/>
            <person name="Datema E."/>
            <person name="de Vries R.P."/>
            <person name="Dhillon B."/>
            <person name="Ganley A.R."/>
            <person name="Griffiths S.A."/>
            <person name="Guo Y."/>
            <person name="Hamelin R.C."/>
            <person name="Henrissat B."/>
            <person name="Kabir M.S."/>
            <person name="Jashni M.K."/>
            <person name="Kema G."/>
            <person name="Klaubauf S."/>
            <person name="Lapidus A."/>
            <person name="Levasseur A."/>
            <person name="Lindquist E."/>
            <person name="Mehrabi R."/>
            <person name="Ohm R.A."/>
            <person name="Owen T.J."/>
            <person name="Salamov A."/>
            <person name="Schwelm A."/>
            <person name="Schijlen E."/>
            <person name="Sun H."/>
            <person name="van den Burg H.A."/>
            <person name="van Ham R.C.H.J."/>
            <person name="Zhang S."/>
            <person name="Goodwin S.B."/>
            <person name="Grigoriev I.V."/>
            <person name="Collemare J."/>
            <person name="Bradshaw R.E."/>
        </authorList>
    </citation>
    <scope>NUCLEOTIDE SEQUENCE [LARGE SCALE GENOMIC DNA]</scope>
    <source>
        <strain evidence="5">NZE10 / CBS 128990</strain>
    </source>
</reference>
<evidence type="ECO:0000256" key="1">
    <source>
        <dbReference type="ARBA" id="ARBA00004685"/>
    </source>
</evidence>
<gene>
    <name evidence="4" type="ORF">DOTSEDRAFT_27664</name>
</gene>
<protein>
    <recommendedName>
        <fullName evidence="6">Ketoreductase (KR) domain-containing protein</fullName>
    </recommendedName>
</protein>
<proteinExistence type="inferred from homology"/>
<evidence type="ECO:0000256" key="2">
    <source>
        <dbReference type="ARBA" id="ARBA00006484"/>
    </source>
</evidence>
<keyword evidence="5" id="KW-1185">Reference proteome</keyword>
<comment type="pathway">
    <text evidence="1">Mycotoxin biosynthesis.</text>
</comment>
<comment type="similarity">
    <text evidence="2">Belongs to the short-chain dehydrogenases/reductases (SDR) family.</text>
</comment>
<evidence type="ECO:0000313" key="5">
    <source>
        <dbReference type="Proteomes" id="UP000016933"/>
    </source>
</evidence>
<dbReference type="PANTHER" id="PTHR43669:SF3">
    <property type="entry name" value="ALCOHOL DEHYDROGENASE, PUTATIVE (AFU_ORTHOLOGUE AFUA_3G03445)-RELATED"/>
    <property type="match status" value="1"/>
</dbReference>
<keyword evidence="3" id="KW-0560">Oxidoreductase</keyword>
<dbReference type="EMBL" id="KB446543">
    <property type="protein sequence ID" value="EME41083.1"/>
    <property type="molecule type" value="Genomic_DNA"/>
</dbReference>
<dbReference type="eggNOG" id="ENOG502SCIW">
    <property type="taxonomic scope" value="Eukaryota"/>
</dbReference>
<dbReference type="SUPFAM" id="SSF51735">
    <property type="entry name" value="NAD(P)-binding Rossmann-fold domains"/>
    <property type="match status" value="1"/>
</dbReference>
<dbReference type="AlphaFoldDB" id="N1PEM6"/>
<evidence type="ECO:0000313" key="4">
    <source>
        <dbReference type="EMBL" id="EME41083.1"/>
    </source>
</evidence>
<dbReference type="OMA" id="TAQWAMP"/>
<dbReference type="Gene3D" id="3.40.50.720">
    <property type="entry name" value="NAD(P)-binding Rossmann-like Domain"/>
    <property type="match status" value="1"/>
</dbReference>
<dbReference type="InterPro" id="IPR036291">
    <property type="entry name" value="NAD(P)-bd_dom_sf"/>
</dbReference>
<dbReference type="GO" id="GO:0016491">
    <property type="term" value="F:oxidoreductase activity"/>
    <property type="evidence" value="ECO:0007669"/>
    <property type="project" value="UniProtKB-KW"/>
</dbReference>
<dbReference type="InterPro" id="IPR002347">
    <property type="entry name" value="SDR_fam"/>
</dbReference>
<dbReference type="HOGENOM" id="CLU_010194_17_1_1"/>